<organism evidence="1 2">
    <name type="scientific">Rattus norvegicus</name>
    <name type="common">Rat</name>
    <dbReference type="NCBI Taxonomy" id="10116"/>
    <lineage>
        <taxon>Eukaryota</taxon>
        <taxon>Metazoa</taxon>
        <taxon>Chordata</taxon>
        <taxon>Craniata</taxon>
        <taxon>Vertebrata</taxon>
        <taxon>Euteleostomi</taxon>
        <taxon>Mammalia</taxon>
        <taxon>Eutheria</taxon>
        <taxon>Euarchontoglires</taxon>
        <taxon>Glires</taxon>
        <taxon>Rodentia</taxon>
        <taxon>Myomorpha</taxon>
        <taxon>Muroidea</taxon>
        <taxon>Muridae</taxon>
        <taxon>Murinae</taxon>
        <taxon>Rattus</taxon>
    </lineage>
</organism>
<evidence type="ECO:0000313" key="2">
    <source>
        <dbReference type="Proteomes" id="UP000234681"/>
    </source>
</evidence>
<gene>
    <name evidence="1" type="ORF">rCG_20869</name>
</gene>
<dbReference type="AlphaFoldDB" id="A6JES0"/>
<name>A6JES0_RAT</name>
<proteinExistence type="predicted"/>
<accession>A6JES0</accession>
<protein>
    <submittedName>
        <fullName evidence="1">RCG20869</fullName>
    </submittedName>
</protein>
<dbReference type="EMBL" id="CH473982">
    <property type="protein sequence ID" value="EDL81814.1"/>
    <property type="molecule type" value="Genomic_DNA"/>
</dbReference>
<evidence type="ECO:0000313" key="1">
    <source>
        <dbReference type="EMBL" id="EDL81814.1"/>
    </source>
</evidence>
<sequence length="54" mass="6031">MELWGAGFQTPYKDVCKKSRGKNSCSKSQTPVWVKSPQHPGAFIHSYIAVSSFK</sequence>
<reference evidence="2" key="1">
    <citation type="submission" date="2005-09" db="EMBL/GenBank/DDBJ databases">
        <authorList>
            <person name="Mural R.J."/>
            <person name="Li P.W."/>
            <person name="Adams M.D."/>
            <person name="Amanatides P.G."/>
            <person name="Baden-Tillson H."/>
            <person name="Barnstead M."/>
            <person name="Chin S.H."/>
            <person name="Dew I."/>
            <person name="Evans C.A."/>
            <person name="Ferriera S."/>
            <person name="Flanigan M."/>
            <person name="Fosler C."/>
            <person name="Glodek A."/>
            <person name="Gu Z."/>
            <person name="Holt R.A."/>
            <person name="Jennings D."/>
            <person name="Kraft C.L."/>
            <person name="Lu F."/>
            <person name="Nguyen T."/>
            <person name="Nusskern D.R."/>
            <person name="Pfannkoch C.M."/>
            <person name="Sitter C."/>
            <person name="Sutton G.G."/>
            <person name="Venter J.C."/>
            <person name="Wang Z."/>
            <person name="Woodage T."/>
            <person name="Zheng X.H."/>
            <person name="Zhong F."/>
        </authorList>
    </citation>
    <scope>NUCLEOTIDE SEQUENCE [LARGE SCALE GENOMIC DNA]</scope>
    <source>
        <strain>BN</strain>
        <strain evidence="2">Sprague-Dawley</strain>
    </source>
</reference>
<dbReference type="Proteomes" id="UP000234681">
    <property type="component" value="Chromosome 6"/>
</dbReference>